<dbReference type="SUPFAM" id="SSF81321">
    <property type="entry name" value="Family A G protein-coupled receptor-like"/>
    <property type="match status" value="2"/>
</dbReference>
<gene>
    <name evidence="7" type="ORF">CAUJ_LOCUS7513</name>
</gene>
<sequence length="616" mass="70346">MATSQMIFVAFHSTMSLTGMILNGTLIYLTLFHSPTAIKNYSTLILNFAFIDFSACIADFFVQQRLIPSGWSLIYMSSGRCRFFGPKACYIGYSVMLHFFAHSLWCLLISFSYRYYVLTRPAPSTRSLMTLLFIVYIPSFVQMVTFIFAQDPSEELVKILKERFPTYEIEGTMVTGTLDLSSFFCLFTLFHMTLPVTPIYITILVLRRKIINKLELNAEYMQKDTKVLHRQLLTALTYQAVIPSFFLLTVLTYAFGHITGYHSPWLEYATFSLILFIPVLSPISSLVFMVSVLQIIFIFFHTTVALSGCFLNALLFYLAFFHSPSSMKSYATLIMNFAVTDFLACLTDAFTEQRLIPADWALLYFSNGVCGFFGPRACYIGYSLMLHFFSHSLWSLLVSFVYRLYILHKRPPHTRTLLLIMLLVYTPSLFQCITFMGAQDPQKEVEAALFRKFPWYELNGATLTGTVDIRSFSALFTILHMTVPITPVYISILVIRRKIIKKLSNATAKMGNKTKAMHKQLLTALTYQAAIPSFFWFAVFSYSIGQFGIYNHEALEYVVFCSVVMIPVLSPLATLVFVRPYREKIKQFFSNRLTKNADTSPTSIAFSSGSKMPITT</sequence>
<feature type="transmembrane region" description="Helical" evidence="6">
    <location>
        <begin position="388"/>
        <end position="405"/>
    </location>
</feature>
<evidence type="ECO:0000256" key="2">
    <source>
        <dbReference type="ARBA" id="ARBA00009166"/>
    </source>
</evidence>
<evidence type="ECO:0000256" key="5">
    <source>
        <dbReference type="ARBA" id="ARBA00023136"/>
    </source>
</evidence>
<evidence type="ECO:0000256" key="6">
    <source>
        <dbReference type="SAM" id="Phobius"/>
    </source>
</evidence>
<keyword evidence="4 6" id="KW-1133">Transmembrane helix</keyword>
<feature type="transmembrane region" description="Helical" evidence="6">
    <location>
        <begin position="180"/>
        <end position="206"/>
    </location>
</feature>
<organism evidence="7 8">
    <name type="scientific">Caenorhabditis auriculariae</name>
    <dbReference type="NCBI Taxonomy" id="2777116"/>
    <lineage>
        <taxon>Eukaryota</taxon>
        <taxon>Metazoa</taxon>
        <taxon>Ecdysozoa</taxon>
        <taxon>Nematoda</taxon>
        <taxon>Chromadorea</taxon>
        <taxon>Rhabditida</taxon>
        <taxon>Rhabditina</taxon>
        <taxon>Rhabditomorpha</taxon>
        <taxon>Rhabditoidea</taxon>
        <taxon>Rhabditidae</taxon>
        <taxon>Peloderinae</taxon>
        <taxon>Caenorhabditis</taxon>
    </lineage>
</organism>
<feature type="transmembrane region" description="Helical" evidence="6">
    <location>
        <begin position="44"/>
        <end position="62"/>
    </location>
</feature>
<feature type="transmembrane region" description="Helical" evidence="6">
    <location>
        <begin position="295"/>
        <end position="318"/>
    </location>
</feature>
<evidence type="ECO:0000256" key="1">
    <source>
        <dbReference type="ARBA" id="ARBA00004141"/>
    </source>
</evidence>
<evidence type="ECO:0000256" key="4">
    <source>
        <dbReference type="ARBA" id="ARBA00022989"/>
    </source>
</evidence>
<name>A0A8S1H7Z1_9PELO</name>
<feature type="transmembrane region" description="Helical" evidence="6">
    <location>
        <begin position="90"/>
        <end position="116"/>
    </location>
</feature>
<feature type="transmembrane region" description="Helical" evidence="6">
    <location>
        <begin position="268"/>
        <end position="288"/>
    </location>
</feature>
<keyword evidence="8" id="KW-1185">Reference proteome</keyword>
<dbReference type="AlphaFoldDB" id="A0A8S1H7Z1"/>
<comment type="caution">
    <text evidence="7">The sequence shown here is derived from an EMBL/GenBank/DDBJ whole genome shotgun (WGS) entry which is preliminary data.</text>
</comment>
<feature type="transmembrane region" description="Helical" evidence="6">
    <location>
        <begin position="128"/>
        <end position="149"/>
    </location>
</feature>
<keyword evidence="3 6" id="KW-0812">Transmembrane</keyword>
<keyword evidence="5 6" id="KW-0472">Membrane</keyword>
<evidence type="ECO:0000313" key="8">
    <source>
        <dbReference type="Proteomes" id="UP000835052"/>
    </source>
</evidence>
<feature type="transmembrane region" description="Helical" evidence="6">
    <location>
        <begin position="232"/>
        <end position="256"/>
    </location>
</feature>
<protein>
    <recommendedName>
        <fullName evidence="9">G-protein coupled receptors family 1 profile domain-containing protein</fullName>
    </recommendedName>
</protein>
<dbReference type="InterPro" id="IPR050920">
    <property type="entry name" value="Nematode_rcpt-like_delta"/>
</dbReference>
<reference evidence="7" key="1">
    <citation type="submission" date="2020-10" db="EMBL/GenBank/DDBJ databases">
        <authorList>
            <person name="Kikuchi T."/>
        </authorList>
    </citation>
    <scope>NUCLEOTIDE SEQUENCE</scope>
    <source>
        <strain evidence="7">NKZ352</strain>
    </source>
</reference>
<feature type="transmembrane region" description="Helical" evidence="6">
    <location>
        <begin position="472"/>
        <end position="495"/>
    </location>
</feature>
<dbReference type="Gene3D" id="1.20.1070.10">
    <property type="entry name" value="Rhodopsin 7-helix transmembrane proteins"/>
    <property type="match status" value="2"/>
</dbReference>
<dbReference type="EMBL" id="CAJGYM010000022">
    <property type="protein sequence ID" value="CAD6191594.1"/>
    <property type="molecule type" value="Genomic_DNA"/>
</dbReference>
<proteinExistence type="inferred from homology"/>
<feature type="transmembrane region" description="Helical" evidence="6">
    <location>
        <begin position="6"/>
        <end position="32"/>
    </location>
</feature>
<dbReference type="Proteomes" id="UP000835052">
    <property type="component" value="Unassembled WGS sequence"/>
</dbReference>
<comment type="subcellular location">
    <subcellularLocation>
        <location evidence="1">Membrane</location>
        <topology evidence="1">Multi-pass membrane protein</topology>
    </subcellularLocation>
</comment>
<accession>A0A8S1H7Z1</accession>
<feature type="transmembrane region" description="Helical" evidence="6">
    <location>
        <begin position="417"/>
        <end position="438"/>
    </location>
</feature>
<dbReference type="GO" id="GO:0016020">
    <property type="term" value="C:membrane"/>
    <property type="evidence" value="ECO:0007669"/>
    <property type="project" value="UniProtKB-SubCell"/>
</dbReference>
<evidence type="ECO:0008006" key="9">
    <source>
        <dbReference type="Google" id="ProtNLM"/>
    </source>
</evidence>
<evidence type="ECO:0000313" key="7">
    <source>
        <dbReference type="EMBL" id="CAD6191594.1"/>
    </source>
</evidence>
<comment type="similarity">
    <text evidence="2">Belongs to the nematode receptor-like protein srd family.</text>
</comment>
<dbReference type="InterPro" id="IPR019421">
    <property type="entry name" value="7TM_GPCR_serpentine_rcpt_Srd"/>
</dbReference>
<dbReference type="PANTHER" id="PTHR22945">
    <property type="entry name" value="SERPENTINE RECEPTOR, CLASS D DELTA"/>
    <property type="match status" value="1"/>
</dbReference>
<dbReference type="PANTHER" id="PTHR22945:SF90">
    <property type="entry name" value="G_PROTEIN_RECEP_F1_2 DOMAIN-CONTAINING PROTEIN"/>
    <property type="match status" value="1"/>
</dbReference>
<feature type="transmembrane region" description="Helical" evidence="6">
    <location>
        <begin position="557"/>
        <end position="578"/>
    </location>
</feature>
<dbReference type="Pfam" id="PF10317">
    <property type="entry name" value="7TM_GPCR_Srd"/>
    <property type="match status" value="2"/>
</dbReference>
<evidence type="ECO:0000256" key="3">
    <source>
        <dbReference type="ARBA" id="ARBA00022692"/>
    </source>
</evidence>
<feature type="transmembrane region" description="Helical" evidence="6">
    <location>
        <begin position="521"/>
        <end position="545"/>
    </location>
</feature>